<dbReference type="InterPro" id="IPR054414">
    <property type="entry name" value="Ccdc124/Oxs1_C"/>
</dbReference>
<protein>
    <recommendedName>
        <fullName evidence="5">Coiled-coil domain-containing protein</fullName>
    </recommendedName>
</protein>
<evidence type="ECO:0000256" key="2">
    <source>
        <dbReference type="ARBA" id="ARBA00008296"/>
    </source>
</evidence>
<evidence type="ECO:0000256" key="1">
    <source>
        <dbReference type="ARBA" id="ARBA00004214"/>
    </source>
</evidence>
<keyword evidence="7" id="KW-1185">Reference proteome</keyword>
<feature type="compositionally biased region" description="Basic and acidic residues" evidence="4">
    <location>
        <begin position="22"/>
        <end position="43"/>
    </location>
</feature>
<dbReference type="InterPro" id="IPR010422">
    <property type="entry name" value="Ccdc124/Oxs1"/>
</dbReference>
<dbReference type="PANTHER" id="PTHR21680:SF0">
    <property type="entry name" value="COILED-COIL DOMAIN-CONTAINING PROTEIN 124"/>
    <property type="match status" value="1"/>
</dbReference>
<comment type="subcellular location">
    <subcellularLocation>
        <location evidence="1">Midbody</location>
    </subcellularLocation>
</comment>
<evidence type="ECO:0000259" key="5">
    <source>
        <dbReference type="Pfam" id="PF06244"/>
    </source>
</evidence>
<feature type="domain" description="Coiled-coil" evidence="5">
    <location>
        <begin position="127"/>
        <end position="207"/>
    </location>
</feature>
<dbReference type="PANTHER" id="PTHR21680">
    <property type="entry name" value="COILED-COIL DOMAIN-CONTAINING PROTEIN 124"/>
    <property type="match status" value="1"/>
</dbReference>
<comment type="caution">
    <text evidence="6">The sequence shown here is derived from an EMBL/GenBank/DDBJ whole genome shotgun (WGS) entry which is preliminary data.</text>
</comment>
<dbReference type="AlphaFoldDB" id="A0ABD2PES6"/>
<evidence type="ECO:0000256" key="3">
    <source>
        <dbReference type="ARBA" id="ARBA00023054"/>
    </source>
</evidence>
<evidence type="ECO:0000313" key="6">
    <source>
        <dbReference type="EMBL" id="KAL3289425.1"/>
    </source>
</evidence>
<sequence length="210" mass="24101">MPKKFVNENPKAVAARERKKNIKDAEQAKKKQAEEDAAWRDDDKQVLKKQLRKEELEKKKQQQLEKKAEAKALLEKEMQTIKSSKAPAPAAKVTRAQIGQIKAVSMVKEKETKPKIETHLDAPLIPNINRLSIDGEEARSVTEAIAILNSTTDEIDMHPEKRLKAAYTAFEEKRLKLLKEENPSLRLSQLKQMVFKEWQKSPENPLNSRD</sequence>
<name>A0ABD2PES6_9CUCU</name>
<gene>
    <name evidence="6" type="ORF">HHI36_022850</name>
</gene>
<keyword evidence="3" id="KW-0175">Coiled coil</keyword>
<dbReference type="GO" id="GO:0030496">
    <property type="term" value="C:midbody"/>
    <property type="evidence" value="ECO:0007669"/>
    <property type="project" value="UniProtKB-SubCell"/>
</dbReference>
<organism evidence="6 7">
    <name type="scientific">Cryptolaemus montrouzieri</name>
    <dbReference type="NCBI Taxonomy" id="559131"/>
    <lineage>
        <taxon>Eukaryota</taxon>
        <taxon>Metazoa</taxon>
        <taxon>Ecdysozoa</taxon>
        <taxon>Arthropoda</taxon>
        <taxon>Hexapoda</taxon>
        <taxon>Insecta</taxon>
        <taxon>Pterygota</taxon>
        <taxon>Neoptera</taxon>
        <taxon>Endopterygota</taxon>
        <taxon>Coleoptera</taxon>
        <taxon>Polyphaga</taxon>
        <taxon>Cucujiformia</taxon>
        <taxon>Coccinelloidea</taxon>
        <taxon>Coccinellidae</taxon>
        <taxon>Scymninae</taxon>
        <taxon>Scymnini</taxon>
        <taxon>Cryptolaemus</taxon>
    </lineage>
</organism>
<dbReference type="Pfam" id="PF06244">
    <property type="entry name" value="Ccdc124"/>
    <property type="match status" value="1"/>
</dbReference>
<feature type="region of interest" description="Disordered" evidence="4">
    <location>
        <begin position="1"/>
        <end position="43"/>
    </location>
</feature>
<evidence type="ECO:0000313" key="7">
    <source>
        <dbReference type="Proteomes" id="UP001516400"/>
    </source>
</evidence>
<accession>A0ABD2PES6</accession>
<reference evidence="6 7" key="1">
    <citation type="journal article" date="2021" name="BMC Biol.">
        <title>Horizontally acquired antibacterial genes associated with adaptive radiation of ladybird beetles.</title>
        <authorList>
            <person name="Li H.S."/>
            <person name="Tang X.F."/>
            <person name="Huang Y.H."/>
            <person name="Xu Z.Y."/>
            <person name="Chen M.L."/>
            <person name="Du X.Y."/>
            <person name="Qiu B.Y."/>
            <person name="Chen P.T."/>
            <person name="Zhang W."/>
            <person name="Slipinski A."/>
            <person name="Escalona H.E."/>
            <person name="Waterhouse R.M."/>
            <person name="Zwick A."/>
            <person name="Pang H."/>
        </authorList>
    </citation>
    <scope>NUCLEOTIDE SEQUENCE [LARGE SCALE GENOMIC DNA]</scope>
    <source>
        <strain evidence="6">SYSU2018</strain>
    </source>
</reference>
<dbReference type="Proteomes" id="UP001516400">
    <property type="component" value="Unassembled WGS sequence"/>
</dbReference>
<dbReference type="EMBL" id="JABFTP020000186">
    <property type="protein sequence ID" value="KAL3289425.1"/>
    <property type="molecule type" value="Genomic_DNA"/>
</dbReference>
<evidence type="ECO:0000256" key="4">
    <source>
        <dbReference type="SAM" id="MobiDB-lite"/>
    </source>
</evidence>
<proteinExistence type="inferred from homology"/>
<comment type="similarity">
    <text evidence="2">Belongs to the CCDC124 family.</text>
</comment>